<dbReference type="VEuPathDB" id="FungiDB:TSTA_084340"/>
<dbReference type="EMBL" id="EQ962653">
    <property type="protein sequence ID" value="EED21203.1"/>
    <property type="molecule type" value="Genomic_DNA"/>
</dbReference>
<protein>
    <submittedName>
        <fullName evidence="1">Uncharacterized protein</fullName>
    </submittedName>
</protein>
<dbReference type="RefSeq" id="XP_002478166.1">
    <property type="nucleotide sequence ID" value="XM_002478121.1"/>
</dbReference>
<evidence type="ECO:0000313" key="1">
    <source>
        <dbReference type="EMBL" id="EED21203.1"/>
    </source>
</evidence>
<evidence type="ECO:0000313" key="2">
    <source>
        <dbReference type="Proteomes" id="UP000001745"/>
    </source>
</evidence>
<sequence>MFWRSKPYILQLFKPTLEEWDAEDNLRKCDEVKWREQNLSAIPGDLKEKFVTIIPLGGGWYVLCPKTKSEAMDIEKNYHAKRFPVQKGIGNRLSLTGSDFCSMEHDKRVKDCQAACNAYAEVFEEKWKIREPYWENRQKAFHTAFGVWRSRMRVVLKWKSHESWVHCIIECMNAYEVDWLIYGRQLK</sequence>
<dbReference type="AlphaFoldDB" id="B8M0A6"/>
<dbReference type="HOGENOM" id="CLU_1448640_0_0_1"/>
<dbReference type="GeneID" id="8101527"/>
<dbReference type="InParanoid" id="B8M0A6"/>
<accession>B8M0A6</accession>
<reference evidence="2" key="1">
    <citation type="journal article" date="2015" name="Genome Announc.">
        <title>Genome sequence of the AIDS-associated pathogen Penicillium marneffei (ATCC18224) and its near taxonomic relative Talaromyces stipitatus (ATCC10500).</title>
        <authorList>
            <person name="Nierman W.C."/>
            <person name="Fedorova-Abrams N.D."/>
            <person name="Andrianopoulos A."/>
        </authorList>
    </citation>
    <scope>NUCLEOTIDE SEQUENCE [LARGE SCALE GENOMIC DNA]</scope>
    <source>
        <strain evidence="2">ATCC 10500 / CBS 375.48 / QM 6759 / NRRL 1006</strain>
    </source>
</reference>
<proteinExistence type="predicted"/>
<dbReference type="Proteomes" id="UP000001745">
    <property type="component" value="Unassembled WGS sequence"/>
</dbReference>
<gene>
    <name evidence="1" type="ORF">TSTA_084340</name>
</gene>
<organism evidence="1 2">
    <name type="scientific">Talaromyces stipitatus (strain ATCC 10500 / CBS 375.48 / QM 6759 / NRRL 1006)</name>
    <name type="common">Penicillium stipitatum</name>
    <dbReference type="NCBI Taxonomy" id="441959"/>
    <lineage>
        <taxon>Eukaryota</taxon>
        <taxon>Fungi</taxon>
        <taxon>Dikarya</taxon>
        <taxon>Ascomycota</taxon>
        <taxon>Pezizomycotina</taxon>
        <taxon>Eurotiomycetes</taxon>
        <taxon>Eurotiomycetidae</taxon>
        <taxon>Eurotiales</taxon>
        <taxon>Trichocomaceae</taxon>
        <taxon>Talaromyces</taxon>
        <taxon>Talaromyces sect. Talaromyces</taxon>
    </lineage>
</organism>
<keyword evidence="2" id="KW-1185">Reference proteome</keyword>
<name>B8M0A6_TALSN</name>